<name>A0A8T1K5J8_9STRA</name>
<evidence type="ECO:0000313" key="2">
    <source>
        <dbReference type="EMBL" id="KAG2913748.1"/>
    </source>
</evidence>
<proteinExistence type="predicted"/>
<organism evidence="4 5">
    <name type="scientific">Phytophthora cactorum</name>
    <dbReference type="NCBI Taxonomy" id="29920"/>
    <lineage>
        <taxon>Eukaryota</taxon>
        <taxon>Sar</taxon>
        <taxon>Stramenopiles</taxon>
        <taxon>Oomycota</taxon>
        <taxon>Peronosporomycetes</taxon>
        <taxon>Peronosporales</taxon>
        <taxon>Peronosporaceae</taxon>
        <taxon>Phytophthora</taxon>
    </lineage>
</organism>
<evidence type="ECO:0000313" key="5">
    <source>
        <dbReference type="Proteomes" id="UP000760860"/>
    </source>
</evidence>
<comment type="caution">
    <text evidence="4">The sequence shown here is derived from an EMBL/GenBank/DDBJ whole genome shotgun (WGS) entry which is preliminary data.</text>
</comment>
<protein>
    <submittedName>
        <fullName evidence="4">Uncharacterized protein</fullName>
    </submittedName>
</protein>
<evidence type="ECO:0000313" key="4">
    <source>
        <dbReference type="EMBL" id="KAG3216152.1"/>
    </source>
</evidence>
<accession>A0A8T1K5J8</accession>
<evidence type="ECO:0000313" key="3">
    <source>
        <dbReference type="EMBL" id="KAG2973263.1"/>
    </source>
</evidence>
<dbReference type="EMBL" id="RCMI01000384">
    <property type="protein sequence ID" value="KAG2913748.1"/>
    <property type="molecule type" value="Genomic_DNA"/>
</dbReference>
<dbReference type="EMBL" id="RCML01000583">
    <property type="protein sequence ID" value="KAG2973263.1"/>
    <property type="molecule type" value="Genomic_DNA"/>
</dbReference>
<dbReference type="VEuPathDB" id="FungiDB:PC110_g3916"/>
<dbReference type="Proteomes" id="UP000735874">
    <property type="component" value="Unassembled WGS sequence"/>
</dbReference>
<dbReference type="AlphaFoldDB" id="A0A8T1K5J8"/>
<dbReference type="Proteomes" id="UP000760860">
    <property type="component" value="Unassembled WGS sequence"/>
</dbReference>
<dbReference type="EMBL" id="RCMV01000506">
    <property type="protein sequence ID" value="KAG3216152.1"/>
    <property type="molecule type" value="Genomic_DNA"/>
</dbReference>
<gene>
    <name evidence="1" type="ORF">PC113_g12934</name>
    <name evidence="2" type="ORF">PC115_g11901</name>
    <name evidence="3" type="ORF">PC118_g15235</name>
    <name evidence="4" type="ORF">PC129_g12991</name>
</gene>
<dbReference type="Proteomes" id="UP000697107">
    <property type="component" value="Unassembled WGS sequence"/>
</dbReference>
<dbReference type="Proteomes" id="UP000774804">
    <property type="component" value="Unassembled WGS sequence"/>
</dbReference>
<evidence type="ECO:0000313" key="1">
    <source>
        <dbReference type="EMBL" id="KAG2854864.1"/>
    </source>
</evidence>
<dbReference type="VEuPathDB" id="FungiDB:PC110_g3915"/>
<sequence>MMAIRKFVSEGKIVLRGAVSEEVADDMRPLARHGNFMWISDLISGVIEDDSRVQAVLPDQQARNLSVLLRGFVKTFFPEAEAEGSILVATERHVLVWVRMERQRGVTVENEADHPQQGGYHAMARRLYLRPDRYQTNRVVLHAYLDTPVFEQPEVRHPRMVIEYDDTVDHDSMFRFVWNCPFKASGDIALRKHLNHYHGIWFNQGRHGVP</sequence>
<reference evidence="4" key="1">
    <citation type="submission" date="2018-05" db="EMBL/GenBank/DDBJ databases">
        <title>Effector identification in a new, highly contiguous assembly of the strawberry crown rot pathogen Phytophthora cactorum.</title>
        <authorList>
            <person name="Armitage A.D."/>
            <person name="Nellist C.F."/>
            <person name="Bates H."/>
            <person name="Vickerstaff R.J."/>
            <person name="Harrison R.J."/>
        </authorList>
    </citation>
    <scope>NUCLEOTIDE SEQUENCE</scope>
    <source>
        <strain evidence="1">15-7</strain>
        <strain evidence="2">4032</strain>
        <strain evidence="3">P415</strain>
        <strain evidence="4">P421</strain>
    </source>
</reference>
<dbReference type="EMBL" id="RCMG01000405">
    <property type="protein sequence ID" value="KAG2854864.1"/>
    <property type="molecule type" value="Genomic_DNA"/>
</dbReference>